<dbReference type="Proteomes" id="UP001183226">
    <property type="component" value="Unassembled WGS sequence"/>
</dbReference>
<organism evidence="1 2">
    <name type="scientific">Streptomonospora wellingtoniae</name>
    <dbReference type="NCBI Taxonomy" id="3075544"/>
    <lineage>
        <taxon>Bacteria</taxon>
        <taxon>Bacillati</taxon>
        <taxon>Actinomycetota</taxon>
        <taxon>Actinomycetes</taxon>
        <taxon>Streptosporangiales</taxon>
        <taxon>Nocardiopsidaceae</taxon>
        <taxon>Streptomonospora</taxon>
    </lineage>
</organism>
<accession>A0ABU2KT60</accession>
<reference evidence="2" key="1">
    <citation type="submission" date="2023-07" db="EMBL/GenBank/DDBJ databases">
        <title>30 novel species of actinomycetes from the DSMZ collection.</title>
        <authorList>
            <person name="Nouioui I."/>
        </authorList>
    </citation>
    <scope>NUCLEOTIDE SEQUENCE [LARGE SCALE GENOMIC DNA]</scope>
    <source>
        <strain evidence="2">DSM 45055</strain>
    </source>
</reference>
<protein>
    <submittedName>
        <fullName evidence="1">Plantaricin C family lantibiotic</fullName>
    </submittedName>
</protein>
<proteinExistence type="predicted"/>
<evidence type="ECO:0000313" key="1">
    <source>
        <dbReference type="EMBL" id="MDT0302480.1"/>
    </source>
</evidence>
<keyword evidence="2" id="KW-1185">Reference proteome</keyword>
<gene>
    <name evidence="1" type="ORF">RM446_10210</name>
</gene>
<name>A0ABU2KT60_9ACTN</name>
<comment type="caution">
    <text evidence="1">The sequence shown here is derived from an EMBL/GenBank/DDBJ whole genome shotgun (WGS) entry which is preliminary data.</text>
</comment>
<dbReference type="NCBIfam" id="NF000539">
    <property type="entry name" value="plantaricin"/>
    <property type="match status" value="1"/>
</dbReference>
<evidence type="ECO:0000313" key="2">
    <source>
        <dbReference type="Proteomes" id="UP001183226"/>
    </source>
</evidence>
<dbReference type="EMBL" id="JAVREK010000008">
    <property type="protein sequence ID" value="MDT0302480.1"/>
    <property type="molecule type" value="Genomic_DNA"/>
</dbReference>
<sequence>MANPNVGILEEIDDQHLAGISVGAEADPNSVSIASLCTSCLASWAIGNDGWACTATVECQSNC</sequence>
<dbReference type="RefSeq" id="WP_311544962.1">
    <property type="nucleotide sequence ID" value="NZ_JAVREK010000008.1"/>
</dbReference>